<dbReference type="Pfam" id="PF00665">
    <property type="entry name" value="rve"/>
    <property type="match status" value="1"/>
</dbReference>
<dbReference type="CDD" id="cd09274">
    <property type="entry name" value="RNase_HI_RT_Ty3"/>
    <property type="match status" value="1"/>
</dbReference>
<dbReference type="InterPro" id="IPR001584">
    <property type="entry name" value="Integrase_cat-core"/>
</dbReference>
<dbReference type="Proteomes" id="UP001633002">
    <property type="component" value="Unassembled WGS sequence"/>
</dbReference>
<evidence type="ECO:0000256" key="3">
    <source>
        <dbReference type="ARBA" id="ARBA00022722"/>
    </source>
</evidence>
<dbReference type="PROSITE" id="PS50994">
    <property type="entry name" value="INTEGRASE"/>
    <property type="match status" value="1"/>
</dbReference>
<evidence type="ECO:0000313" key="10">
    <source>
        <dbReference type="Proteomes" id="UP001633002"/>
    </source>
</evidence>
<dbReference type="PANTHER" id="PTHR37984:SF5">
    <property type="entry name" value="PROTEIN NYNRIN-LIKE"/>
    <property type="match status" value="1"/>
</dbReference>
<dbReference type="InterPro" id="IPR043502">
    <property type="entry name" value="DNA/RNA_pol_sf"/>
</dbReference>
<evidence type="ECO:0000256" key="5">
    <source>
        <dbReference type="ARBA" id="ARBA00022801"/>
    </source>
</evidence>
<dbReference type="Pfam" id="PF17921">
    <property type="entry name" value="Integrase_H2C2"/>
    <property type="match status" value="1"/>
</dbReference>
<evidence type="ECO:0000256" key="4">
    <source>
        <dbReference type="ARBA" id="ARBA00022759"/>
    </source>
</evidence>
<keyword evidence="4" id="KW-0255">Endonuclease</keyword>
<keyword evidence="3" id="KW-0540">Nuclease</keyword>
<dbReference type="Pfam" id="PF17917">
    <property type="entry name" value="RT_RNaseH"/>
    <property type="match status" value="1"/>
</dbReference>
<evidence type="ECO:0000259" key="8">
    <source>
        <dbReference type="PROSITE" id="PS50994"/>
    </source>
</evidence>
<organism evidence="9 10">
    <name type="scientific">Riccia sorocarpa</name>
    <dbReference type="NCBI Taxonomy" id="122646"/>
    <lineage>
        <taxon>Eukaryota</taxon>
        <taxon>Viridiplantae</taxon>
        <taxon>Streptophyta</taxon>
        <taxon>Embryophyta</taxon>
        <taxon>Marchantiophyta</taxon>
        <taxon>Marchantiopsida</taxon>
        <taxon>Marchantiidae</taxon>
        <taxon>Marchantiales</taxon>
        <taxon>Ricciaceae</taxon>
        <taxon>Riccia</taxon>
    </lineage>
</organism>
<dbReference type="SUPFAM" id="SSF53098">
    <property type="entry name" value="Ribonuclease H-like"/>
    <property type="match status" value="1"/>
</dbReference>
<accession>A0ABD3GNK1</accession>
<dbReference type="GO" id="GO:0004519">
    <property type="term" value="F:endonuclease activity"/>
    <property type="evidence" value="ECO:0007669"/>
    <property type="project" value="UniProtKB-KW"/>
</dbReference>
<dbReference type="PANTHER" id="PTHR37984">
    <property type="entry name" value="PROTEIN CBG26694"/>
    <property type="match status" value="1"/>
</dbReference>
<dbReference type="InterPro" id="IPR036397">
    <property type="entry name" value="RNaseH_sf"/>
</dbReference>
<dbReference type="InterPro" id="IPR050951">
    <property type="entry name" value="Retrovirus_Pol_polyprotein"/>
</dbReference>
<comment type="caution">
    <text evidence="9">The sequence shown here is derived from an EMBL/GenBank/DDBJ whole genome shotgun (WGS) entry which is preliminary data.</text>
</comment>
<keyword evidence="6" id="KW-0695">RNA-directed DNA polymerase</keyword>
<dbReference type="EMBL" id="JBJQOH010000007">
    <property type="protein sequence ID" value="KAL3680009.1"/>
    <property type="molecule type" value="Genomic_DNA"/>
</dbReference>
<dbReference type="InterPro" id="IPR041373">
    <property type="entry name" value="RT_RNaseH"/>
</dbReference>
<evidence type="ECO:0000256" key="6">
    <source>
        <dbReference type="ARBA" id="ARBA00022918"/>
    </source>
</evidence>
<dbReference type="SUPFAM" id="SSF56672">
    <property type="entry name" value="DNA/RNA polymerases"/>
    <property type="match status" value="1"/>
</dbReference>
<evidence type="ECO:0000313" key="9">
    <source>
        <dbReference type="EMBL" id="KAL3680009.1"/>
    </source>
</evidence>
<keyword evidence="2" id="KW-0548">Nucleotidyltransferase</keyword>
<sequence>MSKGPILRPPRWDMIFHIHTDASGVAVGAVLAQPQDPKLDMPIYFANRTLNKSERDYTTIEREALAMVYDVKKFKSYLQGNKFVFFVDHQALTYLVNKVHITGRIARWLLLLQEFDFTVIYKPGKINVLADQLSRIELGKEPEYEDDSFPDEHLLNIDLEEPDEGMSSGNDSDDTTAGDKETYEELLKRGWQTPLRYFLAKGRLPDGTPYHIRKKTAQKIRQYTLINRELYKKGIDLVLRRYVNEEDIQKIPEDAHEGPSGGHGAGDATARKILHTGLWWPGINKDCHNHVKTCNECQRSSILKEGMPLKPVLPLGVFQKWGLDFIGPIKPASFPTGKRCIITATDYTTRWVEAECYRTNDKKVTAKFIYENIITRFGVPLEFVSDQGGHFLNGVIEELVNHYQVKHRFSTQYYPQCNGQAESTNKILIVVLRKLVERHPMNWDASVPSVLWAMRTAYKATTNHTPFHLVYGIEALVPMEFIVPTLRISTEYQLNHEDMMNRRLKELLELEEKREMAFENQCRTQLKRKKYIDGHRKIFNFKKDDKVLHCVATGKIKRRKLTYIWEGPFNVDEVSSNGNILISNEDKTDVRLDVRKVYPDGKMNDPDENYYFPDRREVFPDRKFNYPEGGWYHPEDQRNLLDGKKYLPDQEAAQRKSQKVTKPRSGLGVLAHIKKTRAYTQAEEKSYRHFKANWYRPRGIDRVASAEGEGVITRTKGRAEEIKFVAGSTEVREQNWKRVYRIHIEQKLLAQSISPYQYLENTEAVIMGRKPAAVKLIEESEDSTLPESQIVASASQIAGQKTFGCYKKEFEQLE</sequence>
<reference evidence="9 10" key="1">
    <citation type="submission" date="2024-09" db="EMBL/GenBank/DDBJ databases">
        <title>Chromosome-scale assembly of Riccia sorocarpa.</title>
        <authorList>
            <person name="Paukszto L."/>
        </authorList>
    </citation>
    <scope>NUCLEOTIDE SEQUENCE [LARGE SCALE GENOMIC DNA]</scope>
    <source>
        <strain evidence="9">LP-2024</strain>
        <tissue evidence="9">Aerial parts of the thallus</tissue>
    </source>
</reference>
<dbReference type="InterPro" id="IPR012337">
    <property type="entry name" value="RNaseH-like_sf"/>
</dbReference>
<dbReference type="GO" id="GO:0016787">
    <property type="term" value="F:hydrolase activity"/>
    <property type="evidence" value="ECO:0007669"/>
    <property type="project" value="UniProtKB-KW"/>
</dbReference>
<evidence type="ECO:0000256" key="2">
    <source>
        <dbReference type="ARBA" id="ARBA00022695"/>
    </source>
</evidence>
<keyword evidence="1" id="KW-0808">Transferase</keyword>
<name>A0ABD3GNK1_9MARC</name>
<dbReference type="InterPro" id="IPR041588">
    <property type="entry name" value="Integrase_H2C2"/>
</dbReference>
<dbReference type="Gene3D" id="1.10.340.70">
    <property type="match status" value="1"/>
</dbReference>
<dbReference type="GO" id="GO:0003964">
    <property type="term" value="F:RNA-directed DNA polymerase activity"/>
    <property type="evidence" value="ECO:0007669"/>
    <property type="project" value="UniProtKB-KW"/>
</dbReference>
<feature type="region of interest" description="Disordered" evidence="7">
    <location>
        <begin position="160"/>
        <end position="180"/>
    </location>
</feature>
<dbReference type="Gene3D" id="3.30.420.10">
    <property type="entry name" value="Ribonuclease H-like superfamily/Ribonuclease H"/>
    <property type="match status" value="1"/>
</dbReference>
<dbReference type="AlphaFoldDB" id="A0ABD3GNK1"/>
<keyword evidence="5" id="KW-0378">Hydrolase</keyword>
<protein>
    <recommendedName>
        <fullName evidence="8">Integrase catalytic domain-containing protein</fullName>
    </recommendedName>
</protein>
<evidence type="ECO:0000256" key="7">
    <source>
        <dbReference type="SAM" id="MobiDB-lite"/>
    </source>
</evidence>
<evidence type="ECO:0000256" key="1">
    <source>
        <dbReference type="ARBA" id="ARBA00022679"/>
    </source>
</evidence>
<proteinExistence type="predicted"/>
<keyword evidence="10" id="KW-1185">Reference proteome</keyword>
<gene>
    <name evidence="9" type="ORF">R1sor_022965</name>
</gene>
<feature type="domain" description="Integrase catalytic" evidence="8">
    <location>
        <begin position="307"/>
        <end position="474"/>
    </location>
</feature>